<reference evidence="2 3" key="1">
    <citation type="journal article" date="2020" name="Nat. Food">
        <title>A phased Vanilla planifolia genome enables genetic improvement of flavour and production.</title>
        <authorList>
            <person name="Hasing T."/>
            <person name="Tang H."/>
            <person name="Brym M."/>
            <person name="Khazi F."/>
            <person name="Huang T."/>
            <person name="Chambers A.H."/>
        </authorList>
    </citation>
    <scope>NUCLEOTIDE SEQUENCE [LARGE SCALE GENOMIC DNA]</scope>
    <source>
        <tissue evidence="2">Leaf</tissue>
    </source>
</reference>
<evidence type="ECO:0000256" key="1">
    <source>
        <dbReference type="SAM" id="MobiDB-lite"/>
    </source>
</evidence>
<dbReference type="EMBL" id="JADCNL010000002">
    <property type="protein sequence ID" value="KAG0491671.1"/>
    <property type="molecule type" value="Genomic_DNA"/>
</dbReference>
<dbReference type="OrthoDB" id="1918709at2759"/>
<name>A0A835RMT3_VANPL</name>
<evidence type="ECO:0000313" key="2">
    <source>
        <dbReference type="EMBL" id="KAG0491671.1"/>
    </source>
</evidence>
<dbReference type="Proteomes" id="UP000636800">
    <property type="component" value="Chromosome 2"/>
</dbReference>
<dbReference type="AlphaFoldDB" id="A0A835RMT3"/>
<comment type="caution">
    <text evidence="2">The sequence shown here is derived from an EMBL/GenBank/DDBJ whole genome shotgun (WGS) entry which is preliminary data.</text>
</comment>
<protein>
    <submittedName>
        <fullName evidence="2">Uncharacterized protein</fullName>
    </submittedName>
</protein>
<feature type="region of interest" description="Disordered" evidence="1">
    <location>
        <begin position="42"/>
        <end position="88"/>
    </location>
</feature>
<proteinExistence type="predicted"/>
<gene>
    <name evidence="2" type="ORF">HPP92_005069</name>
</gene>
<evidence type="ECO:0000313" key="3">
    <source>
        <dbReference type="Proteomes" id="UP000636800"/>
    </source>
</evidence>
<accession>A0A835RMT3</accession>
<organism evidence="2 3">
    <name type="scientific">Vanilla planifolia</name>
    <name type="common">Vanilla</name>
    <dbReference type="NCBI Taxonomy" id="51239"/>
    <lineage>
        <taxon>Eukaryota</taxon>
        <taxon>Viridiplantae</taxon>
        <taxon>Streptophyta</taxon>
        <taxon>Embryophyta</taxon>
        <taxon>Tracheophyta</taxon>
        <taxon>Spermatophyta</taxon>
        <taxon>Magnoliopsida</taxon>
        <taxon>Liliopsida</taxon>
        <taxon>Asparagales</taxon>
        <taxon>Orchidaceae</taxon>
        <taxon>Vanilloideae</taxon>
        <taxon>Vanilleae</taxon>
        <taxon>Vanilla</taxon>
    </lineage>
</organism>
<keyword evidence="3" id="KW-1185">Reference proteome</keyword>
<sequence>MRLGLMDKGANVCAADGAVSEIHNEVLAAIDEVEITNDAKRCGRGGFTMEKRTTNGARNNDPIFDGEDSGAPQTDHNLDPEKAGVSFV</sequence>